<comment type="caution">
    <text evidence="17">Lacks conserved residue(s) required for the propagation of feature annotation.</text>
</comment>
<dbReference type="InterPro" id="IPR001757">
    <property type="entry name" value="P_typ_ATPase"/>
</dbReference>
<dbReference type="Pfam" id="PF00689">
    <property type="entry name" value="Cation_ATPase_C"/>
    <property type="match status" value="1"/>
</dbReference>
<feature type="transmembrane region" description="Helical" evidence="17">
    <location>
        <begin position="1100"/>
        <end position="1121"/>
    </location>
</feature>
<name>A0A9D4URK7_ADICA</name>
<dbReference type="GO" id="GO:0005388">
    <property type="term" value="F:P-type calcium transporter activity"/>
    <property type="evidence" value="ECO:0007669"/>
    <property type="project" value="UniProtKB-EC"/>
</dbReference>
<dbReference type="FunFam" id="3.40.50.1000:FF:000011">
    <property type="entry name" value="Calcium-transporting ATPase"/>
    <property type="match status" value="1"/>
</dbReference>
<dbReference type="EMBL" id="JABFUD020000012">
    <property type="protein sequence ID" value="KAI5072252.1"/>
    <property type="molecule type" value="Genomic_DNA"/>
</dbReference>
<dbReference type="PRINTS" id="PR00119">
    <property type="entry name" value="CATATPASE"/>
</dbReference>
<dbReference type="Gene3D" id="2.70.150.10">
    <property type="entry name" value="Calcium-transporting ATPase, cytoplasmic transduction domain A"/>
    <property type="match status" value="1"/>
</dbReference>
<dbReference type="Proteomes" id="UP000886520">
    <property type="component" value="Chromosome 12"/>
</dbReference>
<evidence type="ECO:0000256" key="5">
    <source>
        <dbReference type="ARBA" id="ARBA00022692"/>
    </source>
</evidence>
<evidence type="ECO:0000256" key="1">
    <source>
        <dbReference type="ARBA" id="ARBA00004127"/>
    </source>
</evidence>
<dbReference type="SUPFAM" id="SSF81665">
    <property type="entry name" value="Calcium ATPase, transmembrane domain M"/>
    <property type="match status" value="1"/>
</dbReference>
<dbReference type="InterPro" id="IPR008250">
    <property type="entry name" value="ATPase_P-typ_transduc_dom_A_sf"/>
</dbReference>
<evidence type="ECO:0000256" key="17">
    <source>
        <dbReference type="RuleBase" id="RU361146"/>
    </source>
</evidence>
<comment type="catalytic activity">
    <reaction evidence="16 17">
        <text>Ca(2+)(in) + ATP + H2O = Ca(2+)(out) + ADP + phosphate + H(+)</text>
        <dbReference type="Rhea" id="RHEA:18105"/>
        <dbReference type="ChEBI" id="CHEBI:15377"/>
        <dbReference type="ChEBI" id="CHEBI:15378"/>
        <dbReference type="ChEBI" id="CHEBI:29108"/>
        <dbReference type="ChEBI" id="CHEBI:30616"/>
        <dbReference type="ChEBI" id="CHEBI:43474"/>
        <dbReference type="ChEBI" id="CHEBI:456216"/>
        <dbReference type="EC" id="7.2.2.10"/>
    </reaction>
</comment>
<sequence length="1151" mass="126365">MSNSRNKQQLHHIPPTSLSKDDNLHSSCTSFLDHTNARSFLSDDHCPPPPSRRGDNTHNEDSSDQDADDVFSIPQKHPPSPSYQRWKKATLALNASRRFRYTADFEQHERRIRRLRATTHAVRAAHRFQQLIIHDDCRSTDAPFQGHSLDKTIASSQQYGDSLKMELTSMSRESYPSVHSTATALNGHVSSMRQETLQDKLAASLQDRNEHLLEELGGVGGVAAALETSLENGLPSDPQYIQKRRDDFGSNTYPQQPPKPFYCFVLDACKDPTLIILMFCAMLSLGFGIKSHGIKEGWYDGASIAFAVILVVLVTSVSDYRQSLQFLNLSKEKRNIVVHVIRGGRKMQVSIFDLVLGDLVTLSIGDQVPADGLFVGGHSLVLNESSMTGESEPVHVDSKMPFLLSGCKVADGYGTMLVTGVGMSTEWGRLMAELGDDIGEETPLQVRLNGVATFVGQVGLSVALLVLLILLIFYFTGHKEGANNSGKYRAHHTSSSTIINSIVDILAIAITIVVVAVPEGLPLAVTLSLAYAMKKMMADRALVRRLAACETMGSATAICTDKTGTLTLNVMTVVKVWLADEYRDADRLPSISKGFESFLLEAIAQNSSASVFVPPEGGEPEVMGSPTEKAVLMWGLQMGMNFNHARTLSKILQVETFNSIKKRAGVAVRDLQSGTVRVHWKGAAEIVLENCDSMLAADESAQPLMASKRRELINTIEGMAAQSLRCIAFGFKEVPVEEVPSGEQLDVWKIPDGPLTLLAMVGIKDPCRPGVQEAVQKCQAAGIKVRMLTGDNIVTAKAIAVECGILVQGGIAIEGSTFRNYSDAMRRAELPNISVMARSSPTDKLLMIRTLKQMKEVVAVTGDGTNDAPALHEADIGLAMGIQGTEVAKESSDIIILDDNFETVVKVVRWGRSIYVNIQKFIQFQLTVNAAALTINFVAAVSSGDVPLTAVQLLWVNLIMDTLGALALATEPPTDELLERLPVGRKEPLITNIMVRNLLLQAAYQILVLLTLQFRGKRLLGLEGRPNATDINNTVIFNAFVLCQLFNEVNARKPETLNIFQGLFQHRLFLGIVCSTLVLQVIIVEFLNRFASTVKLSWKYWALCIVIGFLSWPIAFVGKFISVPKEPYLRLELRPWRSNKSVQDERGEGLE</sequence>
<dbReference type="InterPro" id="IPR024750">
    <property type="entry name" value="Ca_ATPase_N_dom"/>
</dbReference>
<dbReference type="SUPFAM" id="SSF81660">
    <property type="entry name" value="Metal cation-transporting ATPase, ATP-binding domain N"/>
    <property type="match status" value="1"/>
</dbReference>
<dbReference type="OrthoDB" id="3352408at2759"/>
<dbReference type="EC" id="7.2.2.10" evidence="17"/>
<keyword evidence="14 17" id="KW-0406">Ion transport</keyword>
<keyword evidence="9 17" id="KW-0067">ATP-binding</keyword>
<evidence type="ECO:0000256" key="11">
    <source>
        <dbReference type="ARBA" id="ARBA00022860"/>
    </source>
</evidence>
<keyword evidence="4 17" id="KW-0109">Calcium transport</keyword>
<feature type="transmembrane region" description="Helical" evidence="17">
    <location>
        <begin position="497"/>
        <end position="517"/>
    </location>
</feature>
<dbReference type="InterPro" id="IPR006408">
    <property type="entry name" value="P-type_ATPase_IIB"/>
</dbReference>
<feature type="compositionally biased region" description="Polar residues" evidence="18">
    <location>
        <begin position="25"/>
        <end position="39"/>
    </location>
</feature>
<keyword evidence="15 17" id="KW-0472">Membrane</keyword>
<dbReference type="GO" id="GO:0046872">
    <property type="term" value="F:metal ion binding"/>
    <property type="evidence" value="ECO:0007669"/>
    <property type="project" value="UniProtKB-KW"/>
</dbReference>
<evidence type="ECO:0000256" key="10">
    <source>
        <dbReference type="ARBA" id="ARBA00022842"/>
    </source>
</evidence>
<dbReference type="PANTHER" id="PTHR24093">
    <property type="entry name" value="CATION TRANSPORTING ATPASE"/>
    <property type="match status" value="1"/>
</dbReference>
<evidence type="ECO:0000256" key="15">
    <source>
        <dbReference type="ARBA" id="ARBA00023136"/>
    </source>
</evidence>
<dbReference type="InterPro" id="IPR023299">
    <property type="entry name" value="ATPase_P-typ_cyto_dom_N"/>
</dbReference>
<dbReference type="SUPFAM" id="SSF56784">
    <property type="entry name" value="HAD-like"/>
    <property type="match status" value="1"/>
</dbReference>
<keyword evidence="6" id="KW-0479">Metal-binding</keyword>
<evidence type="ECO:0000256" key="2">
    <source>
        <dbReference type="ARBA" id="ARBA00006124"/>
    </source>
</evidence>
<dbReference type="PROSITE" id="PS00154">
    <property type="entry name" value="ATPASE_E1_E2"/>
    <property type="match status" value="1"/>
</dbReference>
<evidence type="ECO:0000256" key="13">
    <source>
        <dbReference type="ARBA" id="ARBA00022989"/>
    </source>
</evidence>
<evidence type="ECO:0000256" key="3">
    <source>
        <dbReference type="ARBA" id="ARBA00022448"/>
    </source>
</evidence>
<feature type="domain" description="Cation-transporting P-type ATPase N-terminal" evidence="19">
    <location>
        <begin position="209"/>
        <end position="289"/>
    </location>
</feature>
<evidence type="ECO:0000256" key="16">
    <source>
        <dbReference type="ARBA" id="ARBA00048694"/>
    </source>
</evidence>
<dbReference type="Pfam" id="PF00122">
    <property type="entry name" value="E1-E2_ATPase"/>
    <property type="match status" value="1"/>
</dbReference>
<evidence type="ECO:0000259" key="19">
    <source>
        <dbReference type="SMART" id="SM00831"/>
    </source>
</evidence>
<keyword evidence="12" id="KW-1278">Translocase</keyword>
<feature type="compositionally biased region" description="Basic and acidic residues" evidence="18">
    <location>
        <begin position="41"/>
        <end position="61"/>
    </location>
</feature>
<dbReference type="Gene3D" id="1.20.5.170">
    <property type="match status" value="1"/>
</dbReference>
<keyword evidence="7 17" id="KW-0547">Nucleotide-binding</keyword>
<feature type="region of interest" description="Disordered" evidence="18">
    <location>
        <begin position="1"/>
        <end position="84"/>
    </location>
</feature>
<dbReference type="GO" id="GO:0005886">
    <property type="term" value="C:plasma membrane"/>
    <property type="evidence" value="ECO:0007669"/>
    <property type="project" value="TreeGrafter"/>
</dbReference>
<dbReference type="InterPro" id="IPR044492">
    <property type="entry name" value="P_typ_ATPase_HD_dom"/>
</dbReference>
<evidence type="ECO:0000313" key="21">
    <source>
        <dbReference type="Proteomes" id="UP000886520"/>
    </source>
</evidence>
<dbReference type="InterPro" id="IPR004014">
    <property type="entry name" value="ATPase_P-typ_cation-transptr_N"/>
</dbReference>
<evidence type="ECO:0000256" key="8">
    <source>
        <dbReference type="ARBA" id="ARBA00022837"/>
    </source>
</evidence>
<keyword evidence="8 17" id="KW-0106">Calcium</keyword>
<dbReference type="GO" id="GO:0005524">
    <property type="term" value="F:ATP binding"/>
    <property type="evidence" value="ECO:0007669"/>
    <property type="project" value="UniProtKB-KW"/>
</dbReference>
<comment type="subcellular location">
    <subcellularLocation>
        <location evidence="1">Endomembrane system</location>
        <topology evidence="1">Multi-pass membrane protein</topology>
    </subcellularLocation>
    <subcellularLocation>
        <location evidence="17">Membrane</location>
        <topology evidence="17">Multi-pass membrane protein</topology>
    </subcellularLocation>
</comment>
<dbReference type="Pfam" id="PF12515">
    <property type="entry name" value="CaATP_NAI"/>
    <property type="match status" value="1"/>
</dbReference>
<gene>
    <name evidence="20" type="ORF">GOP47_0012358</name>
</gene>
<reference evidence="20" key="1">
    <citation type="submission" date="2021-01" db="EMBL/GenBank/DDBJ databases">
        <title>Adiantum capillus-veneris genome.</title>
        <authorList>
            <person name="Fang Y."/>
            <person name="Liao Q."/>
        </authorList>
    </citation>
    <scope>NUCLEOTIDE SEQUENCE</scope>
    <source>
        <strain evidence="20">H3</strain>
        <tissue evidence="20">Leaf</tissue>
    </source>
</reference>
<keyword evidence="3 17" id="KW-0813">Transport</keyword>
<dbReference type="InterPro" id="IPR036412">
    <property type="entry name" value="HAD-like_sf"/>
</dbReference>
<dbReference type="InterPro" id="IPR023214">
    <property type="entry name" value="HAD_sf"/>
</dbReference>
<dbReference type="Pfam" id="PF13246">
    <property type="entry name" value="Cation_ATPase"/>
    <property type="match status" value="1"/>
</dbReference>
<evidence type="ECO:0000256" key="6">
    <source>
        <dbReference type="ARBA" id="ARBA00022723"/>
    </source>
</evidence>
<dbReference type="AlphaFoldDB" id="A0A9D4URK7"/>
<dbReference type="FunFam" id="1.20.1110.10:FF:000036">
    <property type="entry name" value="Calcium-transporting ATPase"/>
    <property type="match status" value="1"/>
</dbReference>
<dbReference type="Gene3D" id="3.40.1110.10">
    <property type="entry name" value="Calcium-transporting ATPase, cytoplasmic domain N"/>
    <property type="match status" value="1"/>
</dbReference>
<evidence type="ECO:0000256" key="12">
    <source>
        <dbReference type="ARBA" id="ARBA00022967"/>
    </source>
</evidence>
<dbReference type="PRINTS" id="PR00121">
    <property type="entry name" value="NAKATPASE"/>
</dbReference>
<dbReference type="SFLD" id="SFLDS00003">
    <property type="entry name" value="Haloacid_Dehalogenase"/>
    <property type="match status" value="1"/>
</dbReference>
<dbReference type="InterPro" id="IPR006068">
    <property type="entry name" value="ATPase_P-typ_cation-transptr_C"/>
</dbReference>
<keyword evidence="21" id="KW-1185">Reference proteome</keyword>
<feature type="transmembrane region" description="Helical" evidence="17">
    <location>
        <begin position="454"/>
        <end position="476"/>
    </location>
</feature>
<dbReference type="SUPFAM" id="SSF81653">
    <property type="entry name" value="Calcium ATPase, transduction domain A"/>
    <property type="match status" value="1"/>
</dbReference>
<dbReference type="InterPro" id="IPR059000">
    <property type="entry name" value="ATPase_P-type_domA"/>
</dbReference>
<keyword evidence="5 17" id="KW-0812">Transmembrane</keyword>
<dbReference type="InterPro" id="IPR018303">
    <property type="entry name" value="ATPase_P-typ_P_site"/>
</dbReference>
<protein>
    <recommendedName>
        <fullName evidence="17">Calcium-transporting ATPase</fullName>
        <ecNumber evidence="17">7.2.2.10</ecNumber>
    </recommendedName>
</protein>
<dbReference type="GO" id="GO:0016887">
    <property type="term" value="F:ATP hydrolysis activity"/>
    <property type="evidence" value="ECO:0007669"/>
    <property type="project" value="InterPro"/>
</dbReference>
<dbReference type="Pfam" id="PF00690">
    <property type="entry name" value="Cation_ATPase_N"/>
    <property type="match status" value="1"/>
</dbReference>
<evidence type="ECO:0000313" key="20">
    <source>
        <dbReference type="EMBL" id="KAI5072252.1"/>
    </source>
</evidence>
<feature type="transmembrane region" description="Helical" evidence="17">
    <location>
        <begin position="1068"/>
        <end position="1088"/>
    </location>
</feature>
<organism evidence="20 21">
    <name type="scientific">Adiantum capillus-veneris</name>
    <name type="common">Maidenhair fern</name>
    <dbReference type="NCBI Taxonomy" id="13818"/>
    <lineage>
        <taxon>Eukaryota</taxon>
        <taxon>Viridiplantae</taxon>
        <taxon>Streptophyta</taxon>
        <taxon>Embryophyta</taxon>
        <taxon>Tracheophyta</taxon>
        <taxon>Polypodiopsida</taxon>
        <taxon>Polypodiidae</taxon>
        <taxon>Polypodiales</taxon>
        <taxon>Pteridineae</taxon>
        <taxon>Pteridaceae</taxon>
        <taxon>Vittarioideae</taxon>
        <taxon>Adiantum</taxon>
    </lineage>
</organism>
<dbReference type="Gene3D" id="3.40.50.1000">
    <property type="entry name" value="HAD superfamily/HAD-like"/>
    <property type="match status" value="1"/>
</dbReference>
<evidence type="ECO:0000256" key="14">
    <source>
        <dbReference type="ARBA" id="ARBA00023065"/>
    </source>
</evidence>
<dbReference type="GO" id="GO:0005516">
    <property type="term" value="F:calmodulin binding"/>
    <property type="evidence" value="ECO:0007669"/>
    <property type="project" value="UniProtKB-KW"/>
</dbReference>
<comment type="similarity">
    <text evidence="2 17">Belongs to the cation transport ATPase (P-type) (TC 3.A.3) family. Type IIB subfamily.</text>
</comment>
<dbReference type="FunFam" id="1.20.1110.10:FF:000039">
    <property type="entry name" value="Calcium-transporting ATPase"/>
    <property type="match status" value="1"/>
</dbReference>
<dbReference type="SMART" id="SM00831">
    <property type="entry name" value="Cation_ATPase_N"/>
    <property type="match status" value="1"/>
</dbReference>
<accession>A0A9D4URK7</accession>
<keyword evidence="11" id="KW-0112">Calmodulin-binding</keyword>
<evidence type="ECO:0000256" key="18">
    <source>
        <dbReference type="SAM" id="MobiDB-lite"/>
    </source>
</evidence>
<dbReference type="GO" id="GO:0012505">
    <property type="term" value="C:endomembrane system"/>
    <property type="evidence" value="ECO:0007669"/>
    <property type="project" value="UniProtKB-SubCell"/>
</dbReference>
<dbReference type="FunFam" id="2.70.150.10:FF:000006">
    <property type="entry name" value="Calcium-transporting ATPase"/>
    <property type="match status" value="1"/>
</dbReference>
<proteinExistence type="inferred from homology"/>
<keyword evidence="13 17" id="KW-1133">Transmembrane helix</keyword>
<dbReference type="PANTHER" id="PTHR24093:SF369">
    <property type="entry name" value="CALCIUM-TRANSPORTING ATPASE"/>
    <property type="match status" value="1"/>
</dbReference>
<evidence type="ECO:0000256" key="7">
    <source>
        <dbReference type="ARBA" id="ARBA00022741"/>
    </source>
</evidence>
<dbReference type="Gene3D" id="1.20.1110.10">
    <property type="entry name" value="Calcium-transporting ATPase, transmembrane domain"/>
    <property type="match status" value="1"/>
</dbReference>
<dbReference type="InterPro" id="IPR023298">
    <property type="entry name" value="ATPase_P-typ_TM_dom_sf"/>
</dbReference>
<dbReference type="NCBIfam" id="TIGR01494">
    <property type="entry name" value="ATPase_P-type"/>
    <property type="match status" value="2"/>
</dbReference>
<comment type="caution">
    <text evidence="20">The sequence shown here is derived from an EMBL/GenBank/DDBJ whole genome shotgun (WGS) entry which is preliminary data.</text>
</comment>
<evidence type="ECO:0000256" key="4">
    <source>
        <dbReference type="ARBA" id="ARBA00022568"/>
    </source>
</evidence>
<dbReference type="NCBIfam" id="TIGR01517">
    <property type="entry name" value="ATPase-IIB_Ca"/>
    <property type="match status" value="1"/>
</dbReference>
<keyword evidence="10" id="KW-0460">Magnesium</keyword>
<dbReference type="CDD" id="cd02081">
    <property type="entry name" value="P-type_ATPase_Ca_PMCA-like"/>
    <property type="match status" value="1"/>
</dbReference>
<dbReference type="SFLD" id="SFLDF00027">
    <property type="entry name" value="p-type_atpase"/>
    <property type="match status" value="1"/>
</dbReference>
<evidence type="ECO:0000256" key="9">
    <source>
        <dbReference type="ARBA" id="ARBA00022840"/>
    </source>
</evidence>
<comment type="function">
    <text evidence="17">Catalyzes the hydrolysis of ATP coupled with the transport of calcium.</text>
</comment>
<dbReference type="SFLD" id="SFLDG00002">
    <property type="entry name" value="C1.7:_P-type_atpase_like"/>
    <property type="match status" value="1"/>
</dbReference>